<dbReference type="InterPro" id="IPR029039">
    <property type="entry name" value="Flavoprotein-like_sf"/>
</dbReference>
<accession>A0ABY4VMW9</accession>
<evidence type="ECO:0000313" key="3">
    <source>
        <dbReference type="EMBL" id="USE78601.1"/>
    </source>
</evidence>
<protein>
    <recommendedName>
        <fullName evidence="5">Flavodoxin family protein</fullName>
    </recommendedName>
</protein>
<evidence type="ECO:0008006" key="5">
    <source>
        <dbReference type="Google" id="ProtNLM"/>
    </source>
</evidence>
<evidence type="ECO:0000313" key="4">
    <source>
        <dbReference type="Proteomes" id="UP001056648"/>
    </source>
</evidence>
<dbReference type="GeneID" id="70690103"/>
<name>A0ABY4VMW9_9BURK</name>
<feature type="region of interest" description="Disordered" evidence="2">
    <location>
        <begin position="156"/>
        <end position="176"/>
    </location>
</feature>
<proteinExistence type="predicted"/>
<gene>
    <name evidence="3" type="ORF">NDR89_18235</name>
</gene>
<dbReference type="RefSeq" id="WP_174781652.1">
    <property type="nucleotide sequence ID" value="NZ_CP054626.1"/>
</dbReference>
<evidence type="ECO:0000256" key="1">
    <source>
        <dbReference type="ARBA" id="ARBA00001917"/>
    </source>
</evidence>
<dbReference type="PROSITE" id="PS00201">
    <property type="entry name" value="FLAVODOXIN"/>
    <property type="match status" value="1"/>
</dbReference>
<sequence>MEEVLIVYYSRTGTTRQAAQQLAAMTGWPLAEVVDESGRAGWVGDLRCMLDVLLRRRPAYGYRGPGFAGTEHLVVMAPVWLGRLAAPMRAFLCDRGTLANGVSAVIVMASRGGLSAGEEIGRIVGRAPRPMLTLRQRDVQSGAAAGALEGFVADWNTEQRGQGAPNRPAWLSPREA</sequence>
<dbReference type="Proteomes" id="UP001056648">
    <property type="component" value="Chromosome 2"/>
</dbReference>
<dbReference type="EMBL" id="CP098736">
    <property type="protein sequence ID" value="USE78601.1"/>
    <property type="molecule type" value="Genomic_DNA"/>
</dbReference>
<reference evidence="3" key="1">
    <citation type="submission" date="2022-06" db="EMBL/GenBank/DDBJ databases">
        <title>Complete genome sequence and characterization of Cupriavidus gilardii QJ1 isolated from contaminating cells.</title>
        <authorList>
            <person name="Qi J."/>
        </authorList>
    </citation>
    <scope>NUCLEOTIDE SEQUENCE</scope>
    <source>
        <strain evidence="3">QJ1</strain>
    </source>
</reference>
<comment type="cofactor">
    <cofactor evidence="1">
        <name>FMN</name>
        <dbReference type="ChEBI" id="CHEBI:58210"/>
    </cofactor>
</comment>
<dbReference type="InterPro" id="IPR001226">
    <property type="entry name" value="Flavodoxin_CS"/>
</dbReference>
<dbReference type="SUPFAM" id="SSF52218">
    <property type="entry name" value="Flavoproteins"/>
    <property type="match status" value="1"/>
</dbReference>
<keyword evidence="4" id="KW-1185">Reference proteome</keyword>
<organism evidence="3 4">
    <name type="scientific">Cupriavidus gilardii</name>
    <dbReference type="NCBI Taxonomy" id="82541"/>
    <lineage>
        <taxon>Bacteria</taxon>
        <taxon>Pseudomonadati</taxon>
        <taxon>Pseudomonadota</taxon>
        <taxon>Betaproteobacteria</taxon>
        <taxon>Burkholderiales</taxon>
        <taxon>Burkholderiaceae</taxon>
        <taxon>Cupriavidus</taxon>
    </lineage>
</organism>
<evidence type="ECO:0000256" key="2">
    <source>
        <dbReference type="SAM" id="MobiDB-lite"/>
    </source>
</evidence>
<dbReference type="Gene3D" id="3.40.50.360">
    <property type="match status" value="1"/>
</dbReference>